<feature type="domain" description="ATPase BadF/BadG/BcrA/BcrD type" evidence="1">
    <location>
        <begin position="7"/>
        <end position="298"/>
    </location>
</feature>
<dbReference type="KEGG" id="csh:Closa_2956"/>
<dbReference type="HOGENOM" id="CLU_016274_1_1_9"/>
<organism evidence="2 3">
    <name type="scientific">Lacrimispora saccharolytica (strain ATCC 35040 / DSM 2544 / NRCC 2533 / WM1)</name>
    <name type="common">Clostridium saccharolyticum</name>
    <dbReference type="NCBI Taxonomy" id="610130"/>
    <lineage>
        <taxon>Bacteria</taxon>
        <taxon>Bacillati</taxon>
        <taxon>Bacillota</taxon>
        <taxon>Clostridia</taxon>
        <taxon>Lachnospirales</taxon>
        <taxon>Lachnospiraceae</taxon>
        <taxon>Lacrimispora</taxon>
    </lineage>
</organism>
<evidence type="ECO:0000313" key="3">
    <source>
        <dbReference type="Proteomes" id="UP000001662"/>
    </source>
</evidence>
<proteinExistence type="predicted"/>
<dbReference type="SUPFAM" id="SSF53067">
    <property type="entry name" value="Actin-like ATPase domain"/>
    <property type="match status" value="2"/>
</dbReference>
<dbReference type="InterPro" id="IPR002731">
    <property type="entry name" value="ATPase_BadF"/>
</dbReference>
<name>D9R758_LACSW</name>
<dbReference type="EMBL" id="CP002109">
    <property type="protein sequence ID" value="ADL05490.1"/>
    <property type="molecule type" value="Genomic_DNA"/>
</dbReference>
<evidence type="ECO:0000259" key="1">
    <source>
        <dbReference type="Pfam" id="PF01869"/>
    </source>
</evidence>
<accession>D9R758</accession>
<dbReference type="AlphaFoldDB" id="D9R758"/>
<evidence type="ECO:0000313" key="2">
    <source>
        <dbReference type="EMBL" id="ADL05490.1"/>
    </source>
</evidence>
<dbReference type="eggNOG" id="COG2971">
    <property type="taxonomic scope" value="Bacteria"/>
</dbReference>
<keyword evidence="3" id="KW-1185">Reference proteome</keyword>
<dbReference type="PANTHER" id="PTHR43190:SF3">
    <property type="entry name" value="N-ACETYL-D-GLUCOSAMINE KINASE"/>
    <property type="match status" value="1"/>
</dbReference>
<gene>
    <name evidence="2" type="ordered locus">Closa_2956</name>
</gene>
<dbReference type="RefSeq" id="WP_013273574.1">
    <property type="nucleotide sequence ID" value="NC_014376.1"/>
</dbReference>
<reference evidence="2" key="1">
    <citation type="submission" date="2010-07" db="EMBL/GenBank/DDBJ databases">
        <title>Complete sequence of Clostridium saccharolyticum WM1.</title>
        <authorList>
            <consortium name="US DOE Joint Genome Institute"/>
            <person name="Lucas S."/>
            <person name="Copeland A."/>
            <person name="Lapidus A."/>
            <person name="Cheng J.-F."/>
            <person name="Bruce D."/>
            <person name="Goodwin L."/>
            <person name="Pitluck S."/>
            <person name="Chertkov O."/>
            <person name="Detter J.C."/>
            <person name="Han C."/>
            <person name="Tapia R."/>
            <person name="Land M."/>
            <person name="Hauser L."/>
            <person name="Chang Y.-J."/>
            <person name="Jeffries C."/>
            <person name="Kyrpides N."/>
            <person name="Ivanova N."/>
            <person name="Mikhailova N."/>
            <person name="Mouttaki H."/>
            <person name="Lin L."/>
            <person name="Zhou J."/>
            <person name="Hemme C.L."/>
            <person name="Woyke T."/>
        </authorList>
    </citation>
    <scope>NUCLEOTIDE SEQUENCE [LARGE SCALE GENOMIC DNA]</scope>
    <source>
        <strain evidence="2">WM1</strain>
    </source>
</reference>
<dbReference type="PaxDb" id="610130-Closa_2956"/>
<dbReference type="Pfam" id="PF01869">
    <property type="entry name" value="BcrAD_BadFG"/>
    <property type="match status" value="1"/>
</dbReference>
<dbReference type="STRING" id="610130.Closa_2956"/>
<dbReference type="OrthoDB" id="9772633at2"/>
<dbReference type="Gene3D" id="3.30.420.40">
    <property type="match status" value="2"/>
</dbReference>
<dbReference type="InterPro" id="IPR052519">
    <property type="entry name" value="Euk-type_GlcNAc_Kinase"/>
</dbReference>
<sequence length="309" mass="33429">MEGYIAGLDIGGTTGRMKLQSLEGESLGEVYGQGCSINTDGDGKSEERYRKLVLPALEERHLRPQDCGGICIAASGIDSPELEKSCRRAFINMGFRENAVMVQNDCEIFLNLSEAPTLVLVSGTGSISYGKDEAGRVVRTGGWGHILSDEGSAFHIGLNVMKHAGGHMDGREECPVLSRGFCGQTGIRDLSGLDGFINANIMDKAVIGALAPLASCSFEAGESAGISIIKESAEVLADLVKDTCRKMNIRQDQAAHLWLWGSVLVKNDHIRERLIHSVRESYIHMDIKIPEKRALDVAVEVAVRCAEKV</sequence>
<protein>
    <submittedName>
        <fullName evidence="2">ATPase BadF/BadG/BcrA/BcrD type</fullName>
    </submittedName>
</protein>
<dbReference type="Proteomes" id="UP000001662">
    <property type="component" value="Chromosome"/>
</dbReference>
<dbReference type="PANTHER" id="PTHR43190">
    <property type="entry name" value="N-ACETYL-D-GLUCOSAMINE KINASE"/>
    <property type="match status" value="1"/>
</dbReference>
<dbReference type="InterPro" id="IPR043129">
    <property type="entry name" value="ATPase_NBD"/>
</dbReference>